<dbReference type="CDD" id="cd07821">
    <property type="entry name" value="PYR_PYL_RCAR_like"/>
    <property type="match status" value="1"/>
</dbReference>
<dbReference type="HOGENOM" id="CLU_101964_0_1_1"/>
<keyword evidence="5" id="KW-1185">Reference proteome</keyword>
<dbReference type="STRING" id="4537.A0A0E0L0U8"/>
<dbReference type="Gramene" id="OPUNC05G09530.1">
    <property type="protein sequence ID" value="OPUNC05G09530.1"/>
    <property type="gene ID" value="OPUNC05G09530"/>
</dbReference>
<sequence>MADQPQQQQEQEQPEPEMAVQQQQWEGAVEARLPSTRAAAAWPHIAAFCSLHRYLPGIDVCERVAGEDGVVGCVRYVASRPPPPPPPPQQPDDQQAKDGDGDDDQQPADAAAAGVEMWAREQLLERDDARRRLVYAVVGSNMGFGRYVGTMSLVDDGEDVDVNAPAAAVAAAAAASAGCRLVWGFECEPMKGWTRDGLLAYLDAAVMGMAERIEAAAAATAATATDADIALQDAAAACN</sequence>
<dbReference type="PANTHER" id="PTHR33789:SF11">
    <property type="entry name" value="OS05G0202300 PROTEIN"/>
    <property type="match status" value="1"/>
</dbReference>
<comment type="subcellular location">
    <subcellularLocation>
        <location evidence="1">Nucleus</location>
    </subcellularLocation>
</comment>
<feature type="compositionally biased region" description="Pro residues" evidence="3">
    <location>
        <begin position="80"/>
        <end position="90"/>
    </location>
</feature>
<organism evidence="4">
    <name type="scientific">Oryza punctata</name>
    <name type="common">Red rice</name>
    <dbReference type="NCBI Taxonomy" id="4537"/>
    <lineage>
        <taxon>Eukaryota</taxon>
        <taxon>Viridiplantae</taxon>
        <taxon>Streptophyta</taxon>
        <taxon>Embryophyta</taxon>
        <taxon>Tracheophyta</taxon>
        <taxon>Spermatophyta</taxon>
        <taxon>Magnoliopsida</taxon>
        <taxon>Liliopsida</taxon>
        <taxon>Poales</taxon>
        <taxon>Poaceae</taxon>
        <taxon>BOP clade</taxon>
        <taxon>Oryzoideae</taxon>
        <taxon>Oryzeae</taxon>
        <taxon>Oryzinae</taxon>
        <taxon>Oryza</taxon>
    </lineage>
</organism>
<feature type="region of interest" description="Disordered" evidence="3">
    <location>
        <begin position="76"/>
        <end position="111"/>
    </location>
</feature>
<proteinExistence type="predicted"/>
<dbReference type="SUPFAM" id="SSF55961">
    <property type="entry name" value="Bet v1-like"/>
    <property type="match status" value="2"/>
</dbReference>
<evidence type="ECO:0000313" key="5">
    <source>
        <dbReference type="Proteomes" id="UP000026962"/>
    </source>
</evidence>
<feature type="region of interest" description="Disordered" evidence="3">
    <location>
        <begin position="1"/>
        <end position="27"/>
    </location>
</feature>
<dbReference type="EnsemblPlants" id="OPUNC05G09530.1">
    <property type="protein sequence ID" value="OPUNC05G09530.1"/>
    <property type="gene ID" value="OPUNC05G09530"/>
</dbReference>
<dbReference type="InterPro" id="IPR019587">
    <property type="entry name" value="Polyketide_cyclase/dehydratase"/>
</dbReference>
<evidence type="ECO:0008006" key="6">
    <source>
        <dbReference type="Google" id="ProtNLM"/>
    </source>
</evidence>
<evidence type="ECO:0000256" key="3">
    <source>
        <dbReference type="SAM" id="MobiDB-lite"/>
    </source>
</evidence>
<dbReference type="AlphaFoldDB" id="A0A0E0L0U8"/>
<dbReference type="Pfam" id="PF10604">
    <property type="entry name" value="Polyketide_cyc2"/>
    <property type="match status" value="1"/>
</dbReference>
<reference evidence="4" key="2">
    <citation type="submission" date="2018-05" db="EMBL/GenBank/DDBJ databases">
        <title>OpunRS2 (Oryza punctata Reference Sequence Version 2).</title>
        <authorList>
            <person name="Zhang J."/>
            <person name="Kudrna D."/>
            <person name="Lee S."/>
            <person name="Talag J."/>
            <person name="Welchert J."/>
            <person name="Wing R.A."/>
        </authorList>
    </citation>
    <scope>NUCLEOTIDE SEQUENCE [LARGE SCALE GENOMIC DNA]</scope>
</reference>
<dbReference type="InterPro" id="IPR053249">
    <property type="entry name" value="LFS"/>
</dbReference>
<dbReference type="GO" id="GO:0005634">
    <property type="term" value="C:nucleus"/>
    <property type="evidence" value="ECO:0007669"/>
    <property type="project" value="UniProtKB-SubCell"/>
</dbReference>
<protein>
    <recommendedName>
        <fullName evidence="6">Bet v I/Major latex protein domain-containing protein</fullName>
    </recommendedName>
</protein>
<dbReference type="OMA" id="PHIASFC"/>
<dbReference type="InterPro" id="IPR023393">
    <property type="entry name" value="START-like_dom_sf"/>
</dbReference>
<evidence type="ECO:0000313" key="4">
    <source>
        <dbReference type="EnsemblPlants" id="OPUNC05G09530.1"/>
    </source>
</evidence>
<evidence type="ECO:0000256" key="1">
    <source>
        <dbReference type="ARBA" id="ARBA00004123"/>
    </source>
</evidence>
<keyword evidence="2" id="KW-0539">Nucleus</keyword>
<feature type="compositionally biased region" description="Low complexity" evidence="3">
    <location>
        <begin position="1"/>
        <end position="24"/>
    </location>
</feature>
<evidence type="ECO:0000256" key="2">
    <source>
        <dbReference type="ARBA" id="ARBA00023242"/>
    </source>
</evidence>
<dbReference type="eggNOG" id="ENOG502S1EM">
    <property type="taxonomic scope" value="Eukaryota"/>
</dbReference>
<accession>A0A0E0L0U8</accession>
<dbReference type="Proteomes" id="UP000026962">
    <property type="component" value="Chromosome 5"/>
</dbReference>
<dbReference type="PANTHER" id="PTHR33789">
    <property type="entry name" value="LACHRYMATORY-FACTOR SYNTHASE"/>
    <property type="match status" value="1"/>
</dbReference>
<name>A0A0E0L0U8_ORYPU</name>
<dbReference type="Gene3D" id="3.30.530.20">
    <property type="match status" value="1"/>
</dbReference>
<reference evidence="4" key="1">
    <citation type="submission" date="2015-04" db="UniProtKB">
        <authorList>
            <consortium name="EnsemblPlants"/>
        </authorList>
    </citation>
    <scope>IDENTIFICATION</scope>
</reference>